<feature type="domain" description="Release factor glutamine methyltransferase N-terminal" evidence="7">
    <location>
        <begin position="109"/>
        <end position="178"/>
    </location>
</feature>
<dbReference type="GO" id="GO:0102559">
    <property type="term" value="F:peptide chain release factor N(5)-glutamine methyltransferase activity"/>
    <property type="evidence" value="ECO:0007669"/>
    <property type="project" value="UniProtKB-EC"/>
</dbReference>
<evidence type="ECO:0000256" key="5">
    <source>
        <dbReference type="ARBA" id="ARBA00048391"/>
    </source>
</evidence>
<dbReference type="SUPFAM" id="SSF53335">
    <property type="entry name" value="S-adenosyl-L-methionine-dependent methyltransferases"/>
    <property type="match status" value="1"/>
</dbReference>
<sequence length="393" mass="44773">MKLLQRQGCYKLHQITNVIAGNIIGHSLCSYLLKEAQKSTRIINHCLSKVSIRTVTTASIRQRKYGTVLLNSLKQGTQYSDGHKGWLFKQSINLFSNGTLFENQSDVEELLKLWTKKFEEEGVSEPRTSAELIIAHALGKKMLHEVPPEYTVDLSTNLVIQELCQRRLQRVPVQYIIGEWDFHDLVLKMKEPVFIPRPETEELADFVCDFIKSSNLQNGKFLDIGCGSGAISLHILNSFKTITGVAIDKHNHACDLTRGNSRNLGLNERLNVHQIDIFEKDTVEKLQEYLPFDVVISNPPYIPTSDIDSLEPEVERYESRDALNGGKDGLDVVRQILYLAPQILSVGGQIWLEVYLGEPEMIKELVKENKSIIYLTTLKDFTKRDRFCVLEVQ</sequence>
<protein>
    <recommendedName>
        <fullName evidence="1">peptide chain release factor N(5)-glutamine methyltransferase</fullName>
        <ecNumber evidence="1">2.1.1.297</ecNumber>
    </recommendedName>
</protein>
<accession>A0A8B6E164</accession>
<comment type="caution">
    <text evidence="8">The sequence shown here is derived from an EMBL/GenBank/DDBJ whole genome shotgun (WGS) entry which is preliminary data.</text>
</comment>
<evidence type="ECO:0000256" key="2">
    <source>
        <dbReference type="ARBA" id="ARBA00022603"/>
    </source>
</evidence>
<dbReference type="InterPro" id="IPR002052">
    <property type="entry name" value="DNA_methylase_N6_adenine_CS"/>
</dbReference>
<dbReference type="NCBIfam" id="TIGR00536">
    <property type="entry name" value="hemK_fam"/>
    <property type="match status" value="1"/>
</dbReference>
<evidence type="ECO:0000313" key="8">
    <source>
        <dbReference type="EMBL" id="VDI26684.1"/>
    </source>
</evidence>
<comment type="catalytic activity">
    <reaction evidence="5">
        <text>L-glutaminyl-[peptide chain release factor] + S-adenosyl-L-methionine = N(5)-methyl-L-glutaminyl-[peptide chain release factor] + S-adenosyl-L-homocysteine + H(+)</text>
        <dbReference type="Rhea" id="RHEA:42896"/>
        <dbReference type="Rhea" id="RHEA-COMP:10271"/>
        <dbReference type="Rhea" id="RHEA-COMP:10272"/>
        <dbReference type="ChEBI" id="CHEBI:15378"/>
        <dbReference type="ChEBI" id="CHEBI:30011"/>
        <dbReference type="ChEBI" id="CHEBI:57856"/>
        <dbReference type="ChEBI" id="CHEBI:59789"/>
        <dbReference type="ChEBI" id="CHEBI:61891"/>
        <dbReference type="EC" id="2.1.1.297"/>
    </reaction>
</comment>
<dbReference type="InterPro" id="IPR004556">
    <property type="entry name" value="HemK-like"/>
</dbReference>
<dbReference type="InterPro" id="IPR019874">
    <property type="entry name" value="RF_methyltr_PrmC"/>
</dbReference>
<dbReference type="Pfam" id="PF05175">
    <property type="entry name" value="MTS"/>
    <property type="match status" value="1"/>
</dbReference>
<dbReference type="GO" id="GO:0032259">
    <property type="term" value="P:methylation"/>
    <property type="evidence" value="ECO:0007669"/>
    <property type="project" value="UniProtKB-KW"/>
</dbReference>
<dbReference type="Gene3D" id="3.40.50.150">
    <property type="entry name" value="Vaccinia Virus protein VP39"/>
    <property type="match status" value="1"/>
</dbReference>
<dbReference type="InterPro" id="IPR040758">
    <property type="entry name" value="PrmC_N"/>
</dbReference>
<dbReference type="GO" id="GO:0005739">
    <property type="term" value="C:mitochondrion"/>
    <property type="evidence" value="ECO:0007669"/>
    <property type="project" value="TreeGrafter"/>
</dbReference>
<dbReference type="OrthoDB" id="269872at2759"/>
<keyword evidence="2 8" id="KW-0489">Methyltransferase</keyword>
<dbReference type="InterPro" id="IPR050320">
    <property type="entry name" value="N5-glutamine_MTase"/>
</dbReference>
<dbReference type="EMBL" id="UYJE01004269">
    <property type="protein sequence ID" value="VDI26684.1"/>
    <property type="molecule type" value="Genomic_DNA"/>
</dbReference>
<dbReference type="PANTHER" id="PTHR18895">
    <property type="entry name" value="HEMK METHYLTRANSFERASE"/>
    <property type="match status" value="1"/>
</dbReference>
<dbReference type="Pfam" id="PF17827">
    <property type="entry name" value="PrmC_N"/>
    <property type="match status" value="1"/>
</dbReference>
<dbReference type="Proteomes" id="UP000596742">
    <property type="component" value="Unassembled WGS sequence"/>
</dbReference>
<keyword evidence="3 8" id="KW-0808">Transferase</keyword>
<dbReference type="EC" id="2.1.1.297" evidence="1"/>
<dbReference type="NCBIfam" id="TIGR03534">
    <property type="entry name" value="RF_mod_PrmC"/>
    <property type="match status" value="1"/>
</dbReference>
<dbReference type="InterPro" id="IPR029063">
    <property type="entry name" value="SAM-dependent_MTases_sf"/>
</dbReference>
<keyword evidence="9" id="KW-1185">Reference proteome</keyword>
<dbReference type="GO" id="GO:0003676">
    <property type="term" value="F:nucleic acid binding"/>
    <property type="evidence" value="ECO:0007669"/>
    <property type="project" value="InterPro"/>
</dbReference>
<organism evidence="8 9">
    <name type="scientific">Mytilus galloprovincialis</name>
    <name type="common">Mediterranean mussel</name>
    <dbReference type="NCBI Taxonomy" id="29158"/>
    <lineage>
        <taxon>Eukaryota</taxon>
        <taxon>Metazoa</taxon>
        <taxon>Spiralia</taxon>
        <taxon>Lophotrochozoa</taxon>
        <taxon>Mollusca</taxon>
        <taxon>Bivalvia</taxon>
        <taxon>Autobranchia</taxon>
        <taxon>Pteriomorphia</taxon>
        <taxon>Mytilida</taxon>
        <taxon>Mytiloidea</taxon>
        <taxon>Mytilidae</taxon>
        <taxon>Mytilinae</taxon>
        <taxon>Mytilus</taxon>
    </lineage>
</organism>
<dbReference type="PROSITE" id="PS00092">
    <property type="entry name" value="N6_MTASE"/>
    <property type="match status" value="1"/>
</dbReference>
<dbReference type="InterPro" id="IPR007848">
    <property type="entry name" value="Small_mtfrase_dom"/>
</dbReference>
<proteinExistence type="predicted"/>
<reference evidence="8" key="1">
    <citation type="submission" date="2018-11" db="EMBL/GenBank/DDBJ databases">
        <authorList>
            <person name="Alioto T."/>
            <person name="Alioto T."/>
        </authorList>
    </citation>
    <scope>NUCLEOTIDE SEQUENCE</scope>
</reference>
<name>A0A8B6E164_MYTGA</name>
<evidence type="ECO:0000256" key="3">
    <source>
        <dbReference type="ARBA" id="ARBA00022679"/>
    </source>
</evidence>
<gene>
    <name evidence="8" type="ORF">MGAL_10B042762</name>
</gene>
<evidence type="ECO:0000256" key="4">
    <source>
        <dbReference type="ARBA" id="ARBA00022691"/>
    </source>
</evidence>
<evidence type="ECO:0000259" key="6">
    <source>
        <dbReference type="Pfam" id="PF05175"/>
    </source>
</evidence>
<evidence type="ECO:0000259" key="7">
    <source>
        <dbReference type="Pfam" id="PF17827"/>
    </source>
</evidence>
<feature type="domain" description="Methyltransferase small" evidence="6">
    <location>
        <begin position="217"/>
        <end position="302"/>
    </location>
</feature>
<keyword evidence="4" id="KW-0949">S-adenosyl-L-methionine</keyword>
<evidence type="ECO:0000313" key="9">
    <source>
        <dbReference type="Proteomes" id="UP000596742"/>
    </source>
</evidence>
<dbReference type="CDD" id="cd02440">
    <property type="entry name" value="AdoMet_MTases"/>
    <property type="match status" value="1"/>
</dbReference>
<dbReference type="Gene3D" id="1.10.8.10">
    <property type="entry name" value="DNA helicase RuvA subunit, C-terminal domain"/>
    <property type="match status" value="1"/>
</dbReference>
<dbReference type="AlphaFoldDB" id="A0A8B6E164"/>
<evidence type="ECO:0000256" key="1">
    <source>
        <dbReference type="ARBA" id="ARBA00012771"/>
    </source>
</evidence>
<dbReference type="PANTHER" id="PTHR18895:SF74">
    <property type="entry name" value="MTRF1L RELEASE FACTOR GLUTAMINE METHYLTRANSFERASE"/>
    <property type="match status" value="1"/>
</dbReference>